<comment type="caution">
    <text evidence="1">The sequence shown here is derived from an EMBL/GenBank/DDBJ whole genome shotgun (WGS) entry which is preliminary data.</text>
</comment>
<evidence type="ECO:0000313" key="2">
    <source>
        <dbReference type="Proteomes" id="UP000030014"/>
    </source>
</evidence>
<evidence type="ECO:0000313" key="1">
    <source>
        <dbReference type="EMBL" id="KGM93332.1"/>
    </source>
</evidence>
<sequence length="319" mass="37254">MNFTDFFKIDFIDGHANLDFIDIDVKNDTELFIEPTLIEALEGKWYKECSNLIDNFFDNLFSEYSNGNKTRILELLDCAHEPNETRLGWGDKRSIKKGGRGNTANNLYDIFEEIVNSNLLKNGLIETPMDLCVFVHDFAEDGMSDLVTNIIKKKLSEFTIEQCNKYGIKLDEKLVNIGKAWNAESQSWEEVITKSITNDSIPILLVPKNIVRRRYIYSIDQYMNRKIIEHRQKYHVDNDTSLAIHRINKRGETIICKPSKKVIRKEDIGDTPSKDYARDYTVKNIELIVQYREEVKQKSKLGQYTLRDEELDDILYNDK</sequence>
<protein>
    <submittedName>
        <fullName evidence="1">Uncharacterized protein</fullName>
    </submittedName>
</protein>
<proteinExistence type="predicted"/>
<dbReference type="EMBL" id="JDRY01000170">
    <property type="protein sequence ID" value="KGM93332.1"/>
    <property type="molecule type" value="Genomic_DNA"/>
</dbReference>
<organism evidence="1 2">
    <name type="scientific">Clostridium botulinum C/D str. DC5</name>
    <dbReference type="NCBI Taxonomy" id="1443128"/>
    <lineage>
        <taxon>Bacteria</taxon>
        <taxon>Bacillati</taxon>
        <taxon>Bacillota</taxon>
        <taxon>Clostridia</taxon>
        <taxon>Eubacteriales</taxon>
        <taxon>Clostridiaceae</taxon>
        <taxon>Clostridium</taxon>
    </lineage>
</organism>
<accession>A0A0A0HXS6</accession>
<reference evidence="1 2" key="1">
    <citation type="submission" date="2014-01" db="EMBL/GenBank/DDBJ databases">
        <title>Plasmidome dynamics in the species complex Clostridium novyi sensu lato converts strains of independent lineages into distinctly different pathogens.</title>
        <authorList>
            <person name="Skarin H."/>
            <person name="Segerman B."/>
        </authorList>
    </citation>
    <scope>NUCLEOTIDE SEQUENCE [LARGE SCALE GENOMIC DNA]</scope>
    <source>
        <strain evidence="1 2">DC5</strain>
    </source>
</reference>
<dbReference type="AlphaFoldDB" id="A0A0A0HXS6"/>
<dbReference type="Proteomes" id="UP000030014">
    <property type="component" value="Unassembled WGS sequence"/>
</dbReference>
<dbReference type="RefSeq" id="WP_039260154.1">
    <property type="nucleotide sequence ID" value="NZ_JDRY01000170.1"/>
</dbReference>
<name>A0A0A0HXS6_CLOBO</name>
<gene>
    <name evidence="1" type="ORF">Z955_15250</name>
</gene>